<name>A0AAD2HB78_9AGAR</name>
<dbReference type="CDD" id="cd09272">
    <property type="entry name" value="RNase_HI_RT_Ty1"/>
    <property type="match status" value="1"/>
</dbReference>
<dbReference type="InterPro" id="IPR013103">
    <property type="entry name" value="RVT_2"/>
</dbReference>
<protein>
    <recommendedName>
        <fullName evidence="2">Reverse transcriptase Ty1/copia-type domain-containing protein</fullName>
    </recommendedName>
</protein>
<feature type="domain" description="Reverse transcriptase Ty1/copia-type" evidence="2">
    <location>
        <begin position="182"/>
        <end position="418"/>
    </location>
</feature>
<dbReference type="PANTHER" id="PTHR11439:SF440">
    <property type="entry name" value="INTEGRASE CATALYTIC DOMAIN-CONTAINING PROTEIN"/>
    <property type="match status" value="1"/>
</dbReference>
<evidence type="ECO:0000313" key="3">
    <source>
        <dbReference type="EMBL" id="CAK5271565.1"/>
    </source>
</evidence>
<keyword evidence="4" id="KW-1185">Reference proteome</keyword>
<proteinExistence type="predicted"/>
<dbReference type="Pfam" id="PF07727">
    <property type="entry name" value="RVT_2"/>
    <property type="match status" value="1"/>
</dbReference>
<evidence type="ECO:0000259" key="2">
    <source>
        <dbReference type="Pfam" id="PF07727"/>
    </source>
</evidence>
<gene>
    <name evidence="3" type="ORF">MYCIT1_LOCUS16701</name>
</gene>
<dbReference type="SUPFAM" id="SSF56672">
    <property type="entry name" value="DNA/RNA polymerases"/>
    <property type="match status" value="1"/>
</dbReference>
<dbReference type="EMBL" id="CAVNYO010000174">
    <property type="protein sequence ID" value="CAK5271565.1"/>
    <property type="molecule type" value="Genomic_DNA"/>
</dbReference>
<organism evidence="3 4">
    <name type="scientific">Mycena citricolor</name>
    <dbReference type="NCBI Taxonomy" id="2018698"/>
    <lineage>
        <taxon>Eukaryota</taxon>
        <taxon>Fungi</taxon>
        <taxon>Dikarya</taxon>
        <taxon>Basidiomycota</taxon>
        <taxon>Agaricomycotina</taxon>
        <taxon>Agaricomycetes</taxon>
        <taxon>Agaricomycetidae</taxon>
        <taxon>Agaricales</taxon>
        <taxon>Marasmiineae</taxon>
        <taxon>Mycenaceae</taxon>
        <taxon>Mycena</taxon>
    </lineage>
</organism>
<reference evidence="3" key="1">
    <citation type="submission" date="2023-11" db="EMBL/GenBank/DDBJ databases">
        <authorList>
            <person name="De Vega J J."/>
            <person name="De Vega J J."/>
        </authorList>
    </citation>
    <scope>NUCLEOTIDE SEQUENCE</scope>
</reference>
<evidence type="ECO:0000256" key="1">
    <source>
        <dbReference type="SAM" id="MobiDB-lite"/>
    </source>
</evidence>
<sequence>MPSSEAMPSSETMPSSATKSPSVADIPESPMPSSATKTPPSEASSTDMPFVHDSPDVAPTEDVPMAEAPRSTRVRRIPARFLINLSEVEGGRILEQVLEHGDEIEIECEKEELPLVTLVMARAEASVQTAEETVLAALTDPIDDPDARDPQSLHEAEASIYWNYWLAALHEELESLKAKGVYEEVDRLPPGRTAVKSKWVLHLKRDQDGKIARFKARLVAKGFTQIPGQDFTYTFAPVARWEAIRLVLALAADYDMVLRQVDVKTAFLNGLLDEEIYMRMPSIVGEGFWRLLKGLYSLKQAGCQWYLELNSRLEAIGFKRTESDWSVYTRTRGAERSYLTASVDDMLIASSSTKESNLVVEELAKQFEITDNGEPKFHLGCSITRDDDGIRLDQKTYVESILRTYGMEKCNSVQTPMEANVRLSPATAEEHELVKDFPYAGVVGKCMYLTTCTRPDIAFTVRELARHMVSYGPAHVAAAKRLLRYLRWSSHYSILLGGNKPKSEPPTFTAMTDSDWGTDPSTRKSVSGFVILMGKSPIAWSSKQQAVVALSSCEAEYLATTHCAKDVLWFRNLFHELGFTQRHATTLFCDNQGTVACMHDPHAHSRMKHIAIREHFIRDCTIRRLIDVIHVGRRPIHEAIGATDTLEVDPNAQPRRGSWGGVIR</sequence>
<dbReference type="AlphaFoldDB" id="A0AAD2HB78"/>
<feature type="region of interest" description="Disordered" evidence="1">
    <location>
        <begin position="1"/>
        <end position="70"/>
    </location>
</feature>
<accession>A0AAD2HB78</accession>
<dbReference type="Proteomes" id="UP001295794">
    <property type="component" value="Unassembled WGS sequence"/>
</dbReference>
<feature type="compositionally biased region" description="Polar residues" evidence="1">
    <location>
        <begin position="31"/>
        <end position="47"/>
    </location>
</feature>
<dbReference type="PANTHER" id="PTHR11439">
    <property type="entry name" value="GAG-POL-RELATED RETROTRANSPOSON"/>
    <property type="match status" value="1"/>
</dbReference>
<evidence type="ECO:0000313" key="4">
    <source>
        <dbReference type="Proteomes" id="UP001295794"/>
    </source>
</evidence>
<feature type="compositionally biased region" description="Polar residues" evidence="1">
    <location>
        <begin position="1"/>
        <end position="21"/>
    </location>
</feature>
<dbReference type="InterPro" id="IPR043502">
    <property type="entry name" value="DNA/RNA_pol_sf"/>
</dbReference>
<comment type="caution">
    <text evidence="3">The sequence shown here is derived from an EMBL/GenBank/DDBJ whole genome shotgun (WGS) entry which is preliminary data.</text>
</comment>